<evidence type="ECO:0000256" key="1">
    <source>
        <dbReference type="SAM" id="MobiDB-lite"/>
    </source>
</evidence>
<reference evidence="2 3" key="1">
    <citation type="submission" date="2021-06" db="EMBL/GenBank/DDBJ databases">
        <title>Caerostris extrusa draft genome.</title>
        <authorList>
            <person name="Kono N."/>
            <person name="Arakawa K."/>
        </authorList>
    </citation>
    <scope>NUCLEOTIDE SEQUENCE [LARGE SCALE GENOMIC DNA]</scope>
</reference>
<dbReference type="AlphaFoldDB" id="A0AAV4QZV0"/>
<dbReference type="Proteomes" id="UP001054945">
    <property type="component" value="Unassembled WGS sequence"/>
</dbReference>
<accession>A0AAV4QZV0</accession>
<comment type="caution">
    <text evidence="2">The sequence shown here is derived from an EMBL/GenBank/DDBJ whole genome shotgun (WGS) entry which is preliminary data.</text>
</comment>
<feature type="region of interest" description="Disordered" evidence="1">
    <location>
        <begin position="87"/>
        <end position="107"/>
    </location>
</feature>
<evidence type="ECO:0000313" key="3">
    <source>
        <dbReference type="Proteomes" id="UP001054945"/>
    </source>
</evidence>
<organism evidence="2 3">
    <name type="scientific">Caerostris extrusa</name>
    <name type="common">Bark spider</name>
    <name type="synonym">Caerostris bankana</name>
    <dbReference type="NCBI Taxonomy" id="172846"/>
    <lineage>
        <taxon>Eukaryota</taxon>
        <taxon>Metazoa</taxon>
        <taxon>Ecdysozoa</taxon>
        <taxon>Arthropoda</taxon>
        <taxon>Chelicerata</taxon>
        <taxon>Arachnida</taxon>
        <taxon>Araneae</taxon>
        <taxon>Araneomorphae</taxon>
        <taxon>Entelegynae</taxon>
        <taxon>Araneoidea</taxon>
        <taxon>Araneidae</taxon>
        <taxon>Caerostris</taxon>
    </lineage>
</organism>
<protein>
    <submittedName>
        <fullName evidence="2">Uncharacterized protein</fullName>
    </submittedName>
</protein>
<gene>
    <name evidence="2" type="ORF">CEXT_764471</name>
</gene>
<name>A0AAV4QZV0_CAEEX</name>
<proteinExistence type="predicted"/>
<evidence type="ECO:0000313" key="2">
    <source>
        <dbReference type="EMBL" id="GIY13572.1"/>
    </source>
</evidence>
<keyword evidence="3" id="KW-1185">Reference proteome</keyword>
<dbReference type="EMBL" id="BPLR01006961">
    <property type="protein sequence ID" value="GIY13572.1"/>
    <property type="molecule type" value="Genomic_DNA"/>
</dbReference>
<sequence>MNIKASVKGEWLTNHRRRAYRHIFRFLHGVQLPFVMTKRLIKDVSLRYFACPGKQFICDGPLLRQLRSCSKVIIFKNFYDLVKSAPLSTSTGVANPNDLEGHFGNAS</sequence>